<dbReference type="Pfam" id="PF07859">
    <property type="entry name" value="Abhydrolase_3"/>
    <property type="match status" value="1"/>
</dbReference>
<reference evidence="5" key="1">
    <citation type="submission" date="2021-07" db="EMBL/GenBank/DDBJ databases">
        <title>Draft genome of Mortierella alpina, strain LL118, isolated from an aspen leaf litter sample.</title>
        <authorList>
            <person name="Yang S."/>
            <person name="Vinatzer B.A."/>
        </authorList>
    </citation>
    <scope>NUCLEOTIDE SEQUENCE</scope>
    <source>
        <strain evidence="5">LL118</strain>
    </source>
</reference>
<dbReference type="PANTHER" id="PTHR48081:SF8">
    <property type="entry name" value="ALPHA_BETA HYDROLASE FOLD-3 DOMAIN-CONTAINING PROTEIN-RELATED"/>
    <property type="match status" value="1"/>
</dbReference>
<dbReference type="InterPro" id="IPR013094">
    <property type="entry name" value="AB_hydrolase_3"/>
</dbReference>
<evidence type="ECO:0000256" key="2">
    <source>
        <dbReference type="ARBA" id="ARBA00022801"/>
    </source>
</evidence>
<name>A0A9P8D0Z1_MORAP</name>
<sequence>MAEKINNAFHSAKGGAKESLGRGLGNEQMAAEGAAEKAQAQTRSNVNQAQQQVHGTADNLAGRTKATVGAATGNKSMEAQGHMQSATAMSQNRASLIWNYMVPKAPLLIGTTLSHYTYGPPKPSWSYKFNITMAMARAFARHLDDFPLKHSQALSRLNDKYAPIHPRATTSESTVPNSYRDKAATYVDGLLSQQKLDSEKLGWDWKHDPRAEKPLTGEWTEPTDKDENFAEGRTVLYLHGGGYFLCSVKTHRWASWSMARLGGAKVFSVDYRLAPDSPFPAAIHDALAAYLFLLDPPTDAGFAAVDPKNIVIMGDSAGGGLTFATMLAIRDSGLPMPAGIIGWSPWIDLMHSMPSVLDNALSDYLPSEGFTHGGQSSLKKLAKLVADVQDEDEEALLQKFPAMQHYAHNGLLNCKYVSPILEDNLEGTCPIMIIAGDAEMLRDESIVFVKRHENAPTNLLLRVYDDMPHVFQMFGFLPSAKHSLRESGNFIRNVTLGGAGLPNKSLERIDVRGERRPLEEEAVAGWKERVGKVGGGLKYLARL</sequence>
<accession>A0A9P8D0Z1</accession>
<proteinExistence type="inferred from homology"/>
<feature type="compositionally biased region" description="Low complexity" evidence="3">
    <location>
        <begin position="27"/>
        <end position="41"/>
    </location>
</feature>
<comment type="caution">
    <text evidence="5">The sequence shown here is derived from an EMBL/GenBank/DDBJ whole genome shotgun (WGS) entry which is preliminary data.</text>
</comment>
<evidence type="ECO:0000313" key="6">
    <source>
        <dbReference type="Proteomes" id="UP000717515"/>
    </source>
</evidence>
<evidence type="ECO:0000256" key="3">
    <source>
        <dbReference type="SAM" id="MobiDB-lite"/>
    </source>
</evidence>
<keyword evidence="2" id="KW-0378">Hydrolase</keyword>
<dbReference type="PROSITE" id="PS01173">
    <property type="entry name" value="LIPASE_GDXG_HIS"/>
    <property type="match status" value="1"/>
</dbReference>
<feature type="region of interest" description="Disordered" evidence="3">
    <location>
        <begin position="1"/>
        <end position="63"/>
    </location>
</feature>
<dbReference type="Gene3D" id="3.40.50.1820">
    <property type="entry name" value="alpha/beta hydrolase"/>
    <property type="match status" value="1"/>
</dbReference>
<protein>
    <recommendedName>
        <fullName evidence="4">Alpha/beta hydrolase fold-3 domain-containing protein</fullName>
    </recommendedName>
</protein>
<dbReference type="PANTHER" id="PTHR48081">
    <property type="entry name" value="AB HYDROLASE SUPERFAMILY PROTEIN C4A8.06C"/>
    <property type="match status" value="1"/>
</dbReference>
<dbReference type="AlphaFoldDB" id="A0A9P8D0Z1"/>
<dbReference type="InterPro" id="IPR050300">
    <property type="entry name" value="GDXG_lipolytic_enzyme"/>
</dbReference>
<dbReference type="InterPro" id="IPR029058">
    <property type="entry name" value="AB_hydrolase_fold"/>
</dbReference>
<feature type="domain" description="Alpha/beta hydrolase fold-3" evidence="4">
    <location>
        <begin position="235"/>
        <end position="472"/>
    </location>
</feature>
<dbReference type="GO" id="GO:0016787">
    <property type="term" value="F:hydrolase activity"/>
    <property type="evidence" value="ECO:0007669"/>
    <property type="project" value="UniProtKB-KW"/>
</dbReference>
<evidence type="ECO:0000259" key="4">
    <source>
        <dbReference type="Pfam" id="PF07859"/>
    </source>
</evidence>
<feature type="compositionally biased region" description="Polar residues" evidence="3">
    <location>
        <begin position="42"/>
        <end position="54"/>
    </location>
</feature>
<dbReference type="SUPFAM" id="SSF53474">
    <property type="entry name" value="alpha/beta-Hydrolases"/>
    <property type="match status" value="1"/>
</dbReference>
<dbReference type="InterPro" id="IPR002168">
    <property type="entry name" value="Lipase_GDXG_HIS_AS"/>
</dbReference>
<dbReference type="EMBL" id="JAIFTL010000017">
    <property type="protein sequence ID" value="KAG9326574.1"/>
    <property type="molecule type" value="Genomic_DNA"/>
</dbReference>
<evidence type="ECO:0000256" key="1">
    <source>
        <dbReference type="ARBA" id="ARBA00010515"/>
    </source>
</evidence>
<gene>
    <name evidence="5" type="ORF">KVV02_001501</name>
</gene>
<organism evidence="5 6">
    <name type="scientific">Mortierella alpina</name>
    <name type="common">Oleaginous fungus</name>
    <name type="synonym">Mortierella renispora</name>
    <dbReference type="NCBI Taxonomy" id="64518"/>
    <lineage>
        <taxon>Eukaryota</taxon>
        <taxon>Fungi</taxon>
        <taxon>Fungi incertae sedis</taxon>
        <taxon>Mucoromycota</taxon>
        <taxon>Mortierellomycotina</taxon>
        <taxon>Mortierellomycetes</taxon>
        <taxon>Mortierellales</taxon>
        <taxon>Mortierellaceae</taxon>
        <taxon>Mortierella</taxon>
    </lineage>
</organism>
<evidence type="ECO:0000313" key="5">
    <source>
        <dbReference type="EMBL" id="KAG9326574.1"/>
    </source>
</evidence>
<comment type="similarity">
    <text evidence="1">Belongs to the 'GDXG' lipolytic enzyme family.</text>
</comment>
<dbReference type="Proteomes" id="UP000717515">
    <property type="component" value="Unassembled WGS sequence"/>
</dbReference>